<gene>
    <name evidence="2" type="ORF">MM415A00328_0006</name>
    <name evidence="1" type="ORF">MM415B00308_0032</name>
</gene>
<proteinExistence type="predicted"/>
<dbReference type="EMBL" id="MT142501">
    <property type="protein sequence ID" value="QJA82988.1"/>
    <property type="molecule type" value="Genomic_DNA"/>
</dbReference>
<protein>
    <submittedName>
        <fullName evidence="1">Uncharacterized protein</fullName>
    </submittedName>
</protein>
<evidence type="ECO:0000313" key="1">
    <source>
        <dbReference type="EMBL" id="QJA67054.1"/>
    </source>
</evidence>
<organism evidence="1">
    <name type="scientific">viral metagenome</name>
    <dbReference type="NCBI Taxonomy" id="1070528"/>
    <lineage>
        <taxon>unclassified sequences</taxon>
        <taxon>metagenomes</taxon>
        <taxon>organismal metagenomes</taxon>
    </lineage>
</organism>
<dbReference type="EMBL" id="MT141565">
    <property type="protein sequence ID" value="QJA67054.1"/>
    <property type="molecule type" value="Genomic_DNA"/>
</dbReference>
<accession>A0A6M3JAX7</accession>
<reference evidence="1" key="1">
    <citation type="submission" date="2020-03" db="EMBL/GenBank/DDBJ databases">
        <title>The deep terrestrial virosphere.</title>
        <authorList>
            <person name="Holmfeldt K."/>
            <person name="Nilsson E."/>
            <person name="Simone D."/>
            <person name="Lopez-Fernandez M."/>
            <person name="Wu X."/>
            <person name="de Brujin I."/>
            <person name="Lundin D."/>
            <person name="Andersson A."/>
            <person name="Bertilsson S."/>
            <person name="Dopson M."/>
        </authorList>
    </citation>
    <scope>NUCLEOTIDE SEQUENCE</scope>
    <source>
        <strain evidence="2">MM415A00328</strain>
        <strain evidence="1">MM415B00308</strain>
    </source>
</reference>
<dbReference type="AlphaFoldDB" id="A0A6M3JAX7"/>
<evidence type="ECO:0000313" key="2">
    <source>
        <dbReference type="EMBL" id="QJA82988.1"/>
    </source>
</evidence>
<sequence>MDNSRNKCRLNEDPKTLTVTAGEYDAVVTGTLKNQIALSQVDRSVSSKLTFDVEV</sequence>
<name>A0A6M3JAX7_9ZZZZ</name>